<dbReference type="OrthoDB" id="3254160at2759"/>
<organism evidence="2 3">
    <name type="scientific">Psilocybe cyanescens</name>
    <dbReference type="NCBI Taxonomy" id="93625"/>
    <lineage>
        <taxon>Eukaryota</taxon>
        <taxon>Fungi</taxon>
        <taxon>Dikarya</taxon>
        <taxon>Basidiomycota</taxon>
        <taxon>Agaricomycotina</taxon>
        <taxon>Agaricomycetes</taxon>
        <taxon>Agaricomycetidae</taxon>
        <taxon>Agaricales</taxon>
        <taxon>Agaricineae</taxon>
        <taxon>Strophariaceae</taxon>
        <taxon>Psilocybe</taxon>
    </lineage>
</organism>
<gene>
    <name evidence="2" type="ORF">CVT25_009082</name>
</gene>
<protein>
    <submittedName>
        <fullName evidence="2">Uncharacterized protein</fullName>
    </submittedName>
</protein>
<dbReference type="STRING" id="93625.A0A409VNH5"/>
<keyword evidence="3" id="KW-1185">Reference proteome</keyword>
<accession>A0A409VNH5</accession>
<feature type="compositionally biased region" description="Pro residues" evidence="1">
    <location>
        <begin position="774"/>
        <end position="784"/>
    </location>
</feature>
<feature type="compositionally biased region" description="Basic and acidic residues" evidence="1">
    <location>
        <begin position="68"/>
        <end position="86"/>
    </location>
</feature>
<feature type="region of interest" description="Disordered" evidence="1">
    <location>
        <begin position="845"/>
        <end position="1022"/>
    </location>
</feature>
<feature type="compositionally biased region" description="Basic and acidic residues" evidence="1">
    <location>
        <begin position="562"/>
        <end position="577"/>
    </location>
</feature>
<dbReference type="EMBL" id="NHYD01003969">
    <property type="protein sequence ID" value="PPQ67778.1"/>
    <property type="molecule type" value="Genomic_DNA"/>
</dbReference>
<comment type="caution">
    <text evidence="2">The sequence shown here is derived from an EMBL/GenBank/DDBJ whole genome shotgun (WGS) entry which is preliminary data.</text>
</comment>
<dbReference type="PRINTS" id="PR01217">
    <property type="entry name" value="PRICHEXTENSN"/>
</dbReference>
<dbReference type="InParanoid" id="A0A409VNH5"/>
<dbReference type="Pfam" id="PF05721">
    <property type="entry name" value="PhyH"/>
    <property type="match status" value="1"/>
</dbReference>
<evidence type="ECO:0000256" key="1">
    <source>
        <dbReference type="SAM" id="MobiDB-lite"/>
    </source>
</evidence>
<evidence type="ECO:0000313" key="2">
    <source>
        <dbReference type="EMBL" id="PPQ67778.1"/>
    </source>
</evidence>
<evidence type="ECO:0000313" key="3">
    <source>
        <dbReference type="Proteomes" id="UP000283269"/>
    </source>
</evidence>
<feature type="compositionally biased region" description="Pro residues" evidence="1">
    <location>
        <begin position="845"/>
        <end position="859"/>
    </location>
</feature>
<feature type="compositionally biased region" description="Basic and acidic residues" evidence="1">
    <location>
        <begin position="950"/>
        <end position="960"/>
    </location>
</feature>
<feature type="compositionally biased region" description="Polar residues" evidence="1">
    <location>
        <begin position="590"/>
        <end position="603"/>
    </location>
</feature>
<feature type="compositionally biased region" description="Pro residues" evidence="1">
    <location>
        <begin position="791"/>
        <end position="802"/>
    </location>
</feature>
<dbReference type="Gene3D" id="2.60.120.620">
    <property type="entry name" value="q2cbj1_9rhob like domain"/>
    <property type="match status" value="1"/>
</dbReference>
<name>A0A409VNH5_PSICY</name>
<dbReference type="SUPFAM" id="SSF51197">
    <property type="entry name" value="Clavaminate synthase-like"/>
    <property type="match status" value="1"/>
</dbReference>
<feature type="region of interest" description="Disordered" evidence="1">
    <location>
        <begin position="64"/>
        <end position="97"/>
    </location>
</feature>
<sequence length="1386" mass="154882">MEITEENGKSEPVNDADLVLIEDLRRPFDVISDDLSALGALSVEDFLNSATSAVFDVNFHLQLPDLPSPEKDKERPAKADDPEESKPATAANGRPNRNVVTLLRHACENALGSSEALKYEYLETDPQSAYFRRQCILTITRPNGATRAYKSETGAMRRADAKMQAAQIAVDMGAIDFITSGDADALKAKKGLLLNPLDAIDDMELDFSVIVPPSAVLAEKGPVEEIEDCCVEWRAGKVKPHWVYYNEPKNKRKHGAALRIALNAHLFRSYSVDPVHSNAKTAKIACAKSALDQGVLEFIQYGNGQTEPKKVIDEGEEEIIPISRGSPGPAKGYTLQEYYETLPQPFPEDVGNMPAIEINGPAWLNTALQSARGGRLVATFVPVVDSERHLHGCVLRIERPGEMRTYFVDPQFPKRSDARSAVCLLAMSQGVGDYIRGLKEEAENKLPADKRKLAVEKLLPLLASESGKVRYGNRLNFNFSQERDAFGCILKVDISPNADAPDVREYIAKTEYRTKADAKAAVTCLAAEEGLVDLLRFKGAALPSDYVPFWEAQMNGDGDNYVPKRKEPEREDTEGRIGKKRKRPTRDNNSDASEVSAPRTTSKVKLGPEDHPLPAKPVSLPPASDSFSRNARWNMPHATGSRGLGPTNAYASAPRSVGQDRSGNRSGGPPNHHRGYRDMSPSHTKPAPRAYTSYDDRAPYDERIPYEERAPYDERTDYRRDPSYRQSTPAYSRPEPYGNAYLPYHPPPVQGHYPNGYPPSPPPPPHHYAAYYAPPLPPPTPPHDPYGHHYPYPPGQYPPQPPHYAHAPYPVSYPPHQAVVYSPPPPIPMMPPSPPAMPPHNPYPPRYRSPYPPRSPPQAVPFLSHPYPSASPASPPRHSHHDHHASEYNSSDLNRYPRNYRRHSTVGDTSRPRVNGYYSKPLPESDNGWGGSRHSHSSASAPVKSLSVDIDSRGYGRERTSSTPPREFSHHREHRESEQSSSDDTIKTVTTVPAEPVRKEVPPEAAARPTLEASLSQSSVQSSTKSNLDALSEFCEQKNIQKPLFYHQVIHEKDGSKTYIVWAEKDAQRMELQNHFPTIEEGHEKLSKRILASTMANDLKKRYEQDGYVIIPGLIEGEDRLKLELACERAISKTREGSWPHRRTVGKQFPPYGHDNPDSWGIQHLMHPELKEPAFMEWYTSPKLLKVATELLGCTESDLQMELFNLLINPESHDFALRWHRDDIREDATPEEELKALNIWYYGVQWNTALYLDSCLYIVPESQKVPRTEAQRKLSSGQTPENPLDMPGSIQVTLQPGDTVFYNSNILHCATYSSQCRRATLHGCMGNSKGGASRARNILQHELGWMKDEDFFQTLPNSTAKRMLEKLIAMSDGSLRKGVVGYSLQN</sequence>
<proteinExistence type="predicted"/>
<dbReference type="InterPro" id="IPR008775">
    <property type="entry name" value="Phytyl_CoA_dOase-like"/>
</dbReference>
<feature type="compositionally biased region" description="Basic and acidic residues" evidence="1">
    <location>
        <begin position="967"/>
        <end position="978"/>
    </location>
</feature>
<reference evidence="2 3" key="1">
    <citation type="journal article" date="2018" name="Evol. Lett.">
        <title>Horizontal gene cluster transfer increased hallucinogenic mushroom diversity.</title>
        <authorList>
            <person name="Reynolds H.T."/>
            <person name="Vijayakumar V."/>
            <person name="Gluck-Thaler E."/>
            <person name="Korotkin H.B."/>
            <person name="Matheny P.B."/>
            <person name="Slot J.C."/>
        </authorList>
    </citation>
    <scope>NUCLEOTIDE SEQUENCE [LARGE SCALE GENOMIC DNA]</scope>
    <source>
        <strain evidence="2 3">2631</strain>
    </source>
</reference>
<feature type="compositionally biased region" description="Pro residues" evidence="1">
    <location>
        <begin position="756"/>
        <end position="766"/>
    </location>
</feature>
<dbReference type="PANTHER" id="PTHR40470">
    <property type="entry name" value="PHYTANOYL-COA DIOXYGENASE FAMILY PROTEIN (AFU_ORTHOLOGUE AFUA_2G15850)"/>
    <property type="match status" value="1"/>
</dbReference>
<feature type="compositionally biased region" description="Basic and acidic residues" evidence="1">
    <location>
        <begin position="694"/>
        <end position="723"/>
    </location>
</feature>
<feature type="region of interest" description="Disordered" evidence="1">
    <location>
        <begin position="557"/>
        <end position="803"/>
    </location>
</feature>
<dbReference type="PANTHER" id="PTHR40470:SF1">
    <property type="entry name" value="PHYTANOYL-COA DIOXYGENASE FAMILY PROTEIN (AFU_ORTHOLOGUE AFUA_2G15850)"/>
    <property type="match status" value="1"/>
</dbReference>
<dbReference type="Proteomes" id="UP000283269">
    <property type="component" value="Unassembled WGS sequence"/>
</dbReference>